<gene>
    <name evidence="4" type="ORF">BD410DRAFT_833399</name>
</gene>
<evidence type="ECO:0000256" key="3">
    <source>
        <dbReference type="ARBA" id="ARBA00023002"/>
    </source>
</evidence>
<comment type="similarity">
    <text evidence="1">Belongs to the short-chain dehydrogenases/reductases (SDR) family.</text>
</comment>
<dbReference type="OrthoDB" id="191139at2759"/>
<dbReference type="PRINTS" id="PR00081">
    <property type="entry name" value="GDHRDH"/>
</dbReference>
<accession>A0A4V3AZG3</accession>
<evidence type="ECO:0000313" key="5">
    <source>
        <dbReference type="Proteomes" id="UP000294933"/>
    </source>
</evidence>
<keyword evidence="5" id="KW-1185">Reference proteome</keyword>
<evidence type="ECO:0000313" key="4">
    <source>
        <dbReference type="EMBL" id="TDL29018.1"/>
    </source>
</evidence>
<dbReference type="PANTHER" id="PTHR24320:SF282">
    <property type="entry name" value="WW DOMAIN-CONTAINING OXIDOREDUCTASE"/>
    <property type="match status" value="1"/>
</dbReference>
<dbReference type="STRING" id="50990.A0A4V3AZG3"/>
<dbReference type="PANTHER" id="PTHR24320">
    <property type="entry name" value="RETINOL DEHYDROGENASE"/>
    <property type="match status" value="1"/>
</dbReference>
<protein>
    <submittedName>
        <fullName evidence="4">NAD-P-binding protein</fullName>
    </submittedName>
</protein>
<name>A0A4V3AZG3_9AGAM</name>
<dbReference type="GO" id="GO:0016491">
    <property type="term" value="F:oxidoreductase activity"/>
    <property type="evidence" value="ECO:0007669"/>
    <property type="project" value="UniProtKB-KW"/>
</dbReference>
<evidence type="ECO:0000256" key="2">
    <source>
        <dbReference type="ARBA" id="ARBA00022857"/>
    </source>
</evidence>
<evidence type="ECO:0000256" key="1">
    <source>
        <dbReference type="ARBA" id="ARBA00006484"/>
    </source>
</evidence>
<dbReference type="EMBL" id="ML170156">
    <property type="protein sequence ID" value="TDL29018.1"/>
    <property type="molecule type" value="Genomic_DNA"/>
</dbReference>
<dbReference type="AlphaFoldDB" id="A0A4V3AZG3"/>
<sequence length="329" mass="35501">MGSLFSSSPRPLFDANTELPDLKGKVAIVTGGNSGVGFATVQLLARAGAKVYLAARNESRATGALFRLDAEGRGPGNGDVVWLKLDLSDPRAAKQSAEVFLQKEQRLDILINNAAIMSSPFQMNAVGIQETMVVNHFSPFIFTRTLLPLLKSTAEAGSDVRIIAVTSSTITMVPRDAHFRTREDWNVKYEGQVFDGLKRYAKSKLASVLWINELQRRLNADGSPITCVSVDPGAIDTEGSRAVKSRSLVLRIILNLLQFLRAVASPPESARGVVLAAVSPALQNDPSAYKAALFKPIGKVVPKPGLAANEELGKEMWDSTEALLREMGV</sequence>
<reference evidence="4 5" key="1">
    <citation type="submission" date="2018-06" db="EMBL/GenBank/DDBJ databases">
        <title>A transcriptomic atlas of mushroom development highlights an independent origin of complex multicellularity.</title>
        <authorList>
            <consortium name="DOE Joint Genome Institute"/>
            <person name="Krizsan K."/>
            <person name="Almasi E."/>
            <person name="Merenyi Z."/>
            <person name="Sahu N."/>
            <person name="Viragh M."/>
            <person name="Koszo T."/>
            <person name="Mondo S."/>
            <person name="Kiss B."/>
            <person name="Balint B."/>
            <person name="Kues U."/>
            <person name="Barry K."/>
            <person name="Hegedus J.C."/>
            <person name="Henrissat B."/>
            <person name="Johnson J."/>
            <person name="Lipzen A."/>
            <person name="Ohm R."/>
            <person name="Nagy I."/>
            <person name="Pangilinan J."/>
            <person name="Yan J."/>
            <person name="Xiong Y."/>
            <person name="Grigoriev I.V."/>
            <person name="Hibbett D.S."/>
            <person name="Nagy L.G."/>
        </authorList>
    </citation>
    <scope>NUCLEOTIDE SEQUENCE [LARGE SCALE GENOMIC DNA]</scope>
    <source>
        <strain evidence="4 5">SZMC22713</strain>
    </source>
</reference>
<proteinExistence type="inferred from homology"/>
<dbReference type="SUPFAM" id="SSF51735">
    <property type="entry name" value="NAD(P)-binding Rossmann-fold domains"/>
    <property type="match status" value="1"/>
</dbReference>
<dbReference type="Pfam" id="PF00106">
    <property type="entry name" value="adh_short"/>
    <property type="match status" value="1"/>
</dbReference>
<dbReference type="Gene3D" id="3.40.50.720">
    <property type="entry name" value="NAD(P)-binding Rossmann-like Domain"/>
    <property type="match status" value="1"/>
</dbReference>
<keyword evidence="2" id="KW-0521">NADP</keyword>
<dbReference type="VEuPathDB" id="FungiDB:BD410DRAFT_833399"/>
<dbReference type="InterPro" id="IPR002347">
    <property type="entry name" value="SDR_fam"/>
</dbReference>
<dbReference type="InterPro" id="IPR036291">
    <property type="entry name" value="NAD(P)-bd_dom_sf"/>
</dbReference>
<dbReference type="Proteomes" id="UP000294933">
    <property type="component" value="Unassembled WGS sequence"/>
</dbReference>
<keyword evidence="3" id="KW-0560">Oxidoreductase</keyword>
<organism evidence="4 5">
    <name type="scientific">Rickenella mellea</name>
    <dbReference type="NCBI Taxonomy" id="50990"/>
    <lineage>
        <taxon>Eukaryota</taxon>
        <taxon>Fungi</taxon>
        <taxon>Dikarya</taxon>
        <taxon>Basidiomycota</taxon>
        <taxon>Agaricomycotina</taxon>
        <taxon>Agaricomycetes</taxon>
        <taxon>Hymenochaetales</taxon>
        <taxon>Rickenellaceae</taxon>
        <taxon>Rickenella</taxon>
    </lineage>
</organism>